<evidence type="ECO:0000259" key="9">
    <source>
        <dbReference type="PROSITE" id="PS50263"/>
    </source>
</evidence>
<evidence type="ECO:0000256" key="8">
    <source>
        <dbReference type="RuleBase" id="RU003811"/>
    </source>
</evidence>
<protein>
    <recommendedName>
        <fullName evidence="7">Glutamine-dependent NAD(+) synthetase</fullName>
        <ecNumber evidence="7">6.3.5.1</ecNumber>
    </recommendedName>
    <alternativeName>
        <fullName evidence="7">NAD(+) synthase [glutamine-hydrolyzing]</fullName>
    </alternativeName>
</protein>
<dbReference type="GO" id="GO:0003952">
    <property type="term" value="F:NAD+ synthase (glutamine-hydrolyzing) activity"/>
    <property type="evidence" value="ECO:0007669"/>
    <property type="project" value="UniProtKB-UniRule"/>
</dbReference>
<evidence type="ECO:0000256" key="3">
    <source>
        <dbReference type="ARBA" id="ARBA00022598"/>
    </source>
</evidence>
<reference evidence="10 11" key="1">
    <citation type="submission" date="2011-08" db="EMBL/GenBank/DDBJ databases">
        <title>The Genome Sequence of Alistipes indistinctus YIT 12060.</title>
        <authorList>
            <consortium name="The Broad Institute Genome Sequencing Platform"/>
            <person name="Earl A."/>
            <person name="Ward D."/>
            <person name="Feldgarden M."/>
            <person name="Gevers D."/>
            <person name="Morotomi M."/>
            <person name="Young S.K."/>
            <person name="Zeng Q."/>
            <person name="Gargeya S."/>
            <person name="Fitzgerald M."/>
            <person name="Haas B."/>
            <person name="Abouelleil A."/>
            <person name="Alvarado L."/>
            <person name="Arachchi H.M."/>
            <person name="Berlin A."/>
            <person name="Brown A."/>
            <person name="Chapman S.B."/>
            <person name="Chen Z."/>
            <person name="Dunbar C."/>
            <person name="Freedman E."/>
            <person name="Gearin G."/>
            <person name="Gellesch M."/>
            <person name="Goldberg J."/>
            <person name="Griggs A."/>
            <person name="Gujja S."/>
            <person name="Heiman D."/>
            <person name="Howarth C."/>
            <person name="Larson L."/>
            <person name="Lui A."/>
            <person name="MacDonald P.J.P."/>
            <person name="Montmayeur A."/>
            <person name="Murphy C."/>
            <person name="Neiman D."/>
            <person name="Pearson M."/>
            <person name="Priest M."/>
            <person name="Roberts A."/>
            <person name="Saif S."/>
            <person name="Shea T."/>
            <person name="Shenoy N."/>
            <person name="Sisk P."/>
            <person name="Stolte C."/>
            <person name="Sykes S."/>
            <person name="Wortman J."/>
            <person name="Nusbaum C."/>
            <person name="Birren B."/>
        </authorList>
    </citation>
    <scope>NUCLEOTIDE SEQUENCE [LARGE SCALE GENOMIC DNA]</scope>
    <source>
        <strain evidence="10 11">YIT 12060</strain>
    </source>
</reference>
<dbReference type="NCBIfam" id="TIGR00552">
    <property type="entry name" value="nadE"/>
    <property type="match status" value="1"/>
</dbReference>
<dbReference type="EMBL" id="ADLD01000013">
    <property type="protein sequence ID" value="EHB91804.1"/>
    <property type="molecule type" value="Genomic_DNA"/>
</dbReference>
<evidence type="ECO:0000256" key="5">
    <source>
        <dbReference type="ARBA" id="ARBA00022840"/>
    </source>
</evidence>
<dbReference type="UniPathway" id="UPA00253">
    <property type="reaction ID" value="UER00334"/>
</dbReference>
<dbReference type="PANTHER" id="PTHR23090:SF9">
    <property type="entry name" value="GLUTAMINE-DEPENDENT NAD(+) SYNTHETASE"/>
    <property type="match status" value="1"/>
</dbReference>
<dbReference type="Gene3D" id="3.60.110.10">
    <property type="entry name" value="Carbon-nitrogen hydrolase"/>
    <property type="match status" value="1"/>
</dbReference>
<evidence type="ECO:0000256" key="4">
    <source>
        <dbReference type="ARBA" id="ARBA00022741"/>
    </source>
</evidence>
<dbReference type="InterPro" id="IPR014729">
    <property type="entry name" value="Rossmann-like_a/b/a_fold"/>
</dbReference>
<evidence type="ECO:0000256" key="6">
    <source>
        <dbReference type="ARBA" id="ARBA00023027"/>
    </source>
</evidence>
<dbReference type="AlphaFoldDB" id="G5HB38"/>
<proteinExistence type="inferred from homology"/>
<dbReference type="PROSITE" id="PS50263">
    <property type="entry name" value="CN_HYDROLASE"/>
    <property type="match status" value="1"/>
</dbReference>
<accession>G5HB38</accession>
<dbReference type="PANTHER" id="PTHR23090">
    <property type="entry name" value="NH 3 /GLUTAMINE-DEPENDENT NAD + SYNTHETASE"/>
    <property type="match status" value="1"/>
</dbReference>
<dbReference type="Gene3D" id="3.40.50.620">
    <property type="entry name" value="HUPs"/>
    <property type="match status" value="1"/>
</dbReference>
<dbReference type="SUPFAM" id="SSF52402">
    <property type="entry name" value="Adenine nucleotide alpha hydrolases-like"/>
    <property type="match status" value="1"/>
</dbReference>
<keyword evidence="4 7" id="KW-0547">Nucleotide-binding</keyword>
<dbReference type="CDD" id="cd07570">
    <property type="entry name" value="GAT_Gln-NAD-synth"/>
    <property type="match status" value="1"/>
</dbReference>
<dbReference type="FunFam" id="3.40.50.620:FF:000106">
    <property type="entry name" value="Glutamine-dependent NAD(+) synthetase"/>
    <property type="match status" value="1"/>
</dbReference>
<dbReference type="eggNOG" id="COG0388">
    <property type="taxonomic scope" value="Bacteria"/>
</dbReference>
<dbReference type="Proteomes" id="UP000006008">
    <property type="component" value="Unassembled WGS sequence"/>
</dbReference>
<evidence type="ECO:0000256" key="7">
    <source>
        <dbReference type="PIRNR" id="PIRNR006630"/>
    </source>
</evidence>
<evidence type="ECO:0000256" key="2">
    <source>
        <dbReference type="ARBA" id="ARBA00007145"/>
    </source>
</evidence>
<evidence type="ECO:0000256" key="1">
    <source>
        <dbReference type="ARBA" id="ARBA00005188"/>
    </source>
</evidence>
<dbReference type="NCBIfam" id="NF010588">
    <property type="entry name" value="PRK13981.1"/>
    <property type="match status" value="1"/>
</dbReference>
<dbReference type="HOGENOM" id="CLU_022313_2_0_10"/>
<keyword evidence="6 7" id="KW-0520">NAD</keyword>
<dbReference type="STRING" id="742725.HMPREF9450_01853"/>
<keyword evidence="3 7" id="KW-0436">Ligase</keyword>
<sequence>MNYTIGDFEANKMKIIGCVNQAKAQGVDLLVFSEQAVSGAPAYDLLNKVSFLDLCEDSLVEIASYCDNISVLVGMPAQSTNNKTISVAALIEDRKIKRYVGKKTIDSRDELFHLSPSKGCEYIKIRGTKVAVVVGSDIKTEQEYGDYADIIVNLCNSHYMRGCIENRYDFYRRLAFMTGKTVVYVNNVGGQTDVIYDGSSAVFNSRGEALALLKSFEEDFHVIDLNADVPPCKIPEQNKTINVYRAIKLGLGDFFRKNGFLSACIGLSGGIDSAVVAALAAEVLGPENVHVLLMPSQFSSDHSVDDARILAENLGARYQIVPITQTFATLTQTLGPIFGELPFDVTEENMQARLRGMMLMALSNKFGHILLNTSNKSESAVGYGTLYGDSVGAISIIGDLYKSEVYDLARYINRNGEIIPSNTILKAPSAELRPNQKDSDTLLPYDILDAILYRMLEEGQSREEIINAGFDEEDVYHVYGMVIRNEHKRYQFCPVLRLSSCVLGKNRIMPLTSRYGC</sequence>
<name>G5HB38_9BACT</name>
<dbReference type="PIRSF" id="PIRSF006630">
    <property type="entry name" value="NADS_GAT"/>
    <property type="match status" value="1"/>
</dbReference>
<evidence type="ECO:0000313" key="10">
    <source>
        <dbReference type="EMBL" id="EHB91804.1"/>
    </source>
</evidence>
<dbReference type="GO" id="GO:0009435">
    <property type="term" value="P:NAD+ biosynthetic process"/>
    <property type="evidence" value="ECO:0007669"/>
    <property type="project" value="UniProtKB-UniRule"/>
</dbReference>
<keyword evidence="11" id="KW-1185">Reference proteome</keyword>
<dbReference type="EC" id="6.3.5.1" evidence="7"/>
<gene>
    <name evidence="10" type="ORF">HMPREF9450_01853</name>
</gene>
<comment type="similarity">
    <text evidence="8">Belongs to the NAD synthetase family.</text>
</comment>
<comment type="catalytic activity">
    <reaction evidence="7">
        <text>deamido-NAD(+) + L-glutamine + ATP + H2O = L-glutamate + AMP + diphosphate + NAD(+) + H(+)</text>
        <dbReference type="Rhea" id="RHEA:24384"/>
        <dbReference type="ChEBI" id="CHEBI:15377"/>
        <dbReference type="ChEBI" id="CHEBI:15378"/>
        <dbReference type="ChEBI" id="CHEBI:29985"/>
        <dbReference type="ChEBI" id="CHEBI:30616"/>
        <dbReference type="ChEBI" id="CHEBI:33019"/>
        <dbReference type="ChEBI" id="CHEBI:57540"/>
        <dbReference type="ChEBI" id="CHEBI:58359"/>
        <dbReference type="ChEBI" id="CHEBI:58437"/>
        <dbReference type="ChEBI" id="CHEBI:456215"/>
        <dbReference type="EC" id="6.3.5.1"/>
    </reaction>
</comment>
<dbReference type="GO" id="GO:0005524">
    <property type="term" value="F:ATP binding"/>
    <property type="evidence" value="ECO:0007669"/>
    <property type="project" value="UniProtKB-UniRule"/>
</dbReference>
<dbReference type="SUPFAM" id="SSF56317">
    <property type="entry name" value="Carbon-nitrogen hydrolase"/>
    <property type="match status" value="1"/>
</dbReference>
<dbReference type="InterPro" id="IPR014445">
    <property type="entry name" value="Gln-dep_NAD_synthase"/>
</dbReference>
<feature type="domain" description="CN hydrolase" evidence="9">
    <location>
        <begin position="1"/>
        <end position="231"/>
    </location>
</feature>
<dbReference type="InterPro" id="IPR003010">
    <property type="entry name" value="C-N_Hydrolase"/>
</dbReference>
<comment type="pathway">
    <text evidence="1 7">Cofactor biosynthesis; NAD(+) biosynthesis; NAD(+) from deamido-NAD(+) (L-Gln route): step 1/1.</text>
</comment>
<dbReference type="GO" id="GO:0005737">
    <property type="term" value="C:cytoplasm"/>
    <property type="evidence" value="ECO:0007669"/>
    <property type="project" value="InterPro"/>
</dbReference>
<dbReference type="GO" id="GO:0004359">
    <property type="term" value="F:glutaminase activity"/>
    <property type="evidence" value="ECO:0007669"/>
    <property type="project" value="InterPro"/>
</dbReference>
<dbReference type="Pfam" id="PF00795">
    <property type="entry name" value="CN_hydrolase"/>
    <property type="match status" value="1"/>
</dbReference>
<dbReference type="InterPro" id="IPR022310">
    <property type="entry name" value="NAD/GMP_synthase"/>
</dbReference>
<dbReference type="Pfam" id="PF02540">
    <property type="entry name" value="NAD_synthase"/>
    <property type="match status" value="1"/>
</dbReference>
<dbReference type="CDD" id="cd00553">
    <property type="entry name" value="NAD_synthase"/>
    <property type="match status" value="1"/>
</dbReference>
<comment type="similarity">
    <text evidence="2 7">In the C-terminal section; belongs to the NAD synthetase family.</text>
</comment>
<evidence type="ECO:0000313" key="11">
    <source>
        <dbReference type="Proteomes" id="UP000006008"/>
    </source>
</evidence>
<dbReference type="eggNOG" id="COG0171">
    <property type="taxonomic scope" value="Bacteria"/>
</dbReference>
<keyword evidence="5 7" id="KW-0067">ATP-binding</keyword>
<comment type="caution">
    <text evidence="10">The sequence shown here is derived from an EMBL/GenBank/DDBJ whole genome shotgun (WGS) entry which is preliminary data.</text>
</comment>
<organism evidence="10 11">
    <name type="scientific">Alistipes indistinctus YIT 12060</name>
    <dbReference type="NCBI Taxonomy" id="742725"/>
    <lineage>
        <taxon>Bacteria</taxon>
        <taxon>Pseudomonadati</taxon>
        <taxon>Bacteroidota</taxon>
        <taxon>Bacteroidia</taxon>
        <taxon>Bacteroidales</taxon>
        <taxon>Rikenellaceae</taxon>
        <taxon>Alistipes</taxon>
    </lineage>
</organism>
<dbReference type="InterPro" id="IPR036526">
    <property type="entry name" value="C-N_Hydrolase_sf"/>
</dbReference>
<dbReference type="PATRIC" id="fig|742725.3.peg.1949"/>
<dbReference type="InterPro" id="IPR003694">
    <property type="entry name" value="NAD_synthase"/>
</dbReference>